<feature type="active site" description="Proton acceptor" evidence="19">
    <location>
        <position position="350"/>
    </location>
</feature>
<comment type="pathway">
    <text evidence="4 20">Cofactor biosynthesis; riboflavin biosynthesis; 2-hydroxy-3-oxobutyl phosphate from D-ribulose 5-phosphate: step 1/1.</text>
</comment>
<feature type="binding site" evidence="19">
    <location>
        <position position="278"/>
    </location>
    <ligand>
        <name>Zn(2+)</name>
        <dbReference type="ChEBI" id="CHEBI:29105"/>
        <note>catalytic</note>
    </ligand>
</feature>
<feature type="binding site" evidence="19">
    <location>
        <position position="291"/>
    </location>
    <ligand>
        <name>Zn(2+)</name>
        <dbReference type="ChEBI" id="CHEBI:29105"/>
        <note>catalytic</note>
    </ligand>
</feature>
<dbReference type="InterPro" id="IPR000422">
    <property type="entry name" value="DHBP_synthase_RibB"/>
</dbReference>
<feature type="binding site" evidence="20">
    <location>
        <position position="45"/>
    </location>
    <ligand>
        <name>Mg(2+)</name>
        <dbReference type="ChEBI" id="CHEBI:18420"/>
        <label>1</label>
    </ligand>
</feature>
<dbReference type="GO" id="GO:0003935">
    <property type="term" value="F:GTP cyclohydrolase II activity"/>
    <property type="evidence" value="ECO:0007669"/>
    <property type="project" value="UniProtKB-UniRule"/>
</dbReference>
<dbReference type="PANTHER" id="PTHR21327">
    <property type="entry name" value="GTP CYCLOHYDROLASE II-RELATED"/>
    <property type="match status" value="1"/>
</dbReference>
<evidence type="ECO:0000256" key="9">
    <source>
        <dbReference type="ARBA" id="ARBA00022741"/>
    </source>
</evidence>
<feature type="binding site" evidence="19">
    <location>
        <position position="373"/>
    </location>
    <ligand>
        <name>GTP</name>
        <dbReference type="ChEBI" id="CHEBI:37565"/>
    </ligand>
</feature>
<comment type="similarity">
    <text evidence="19">Belongs to the GTP cyclohydrolase II family.</text>
</comment>
<reference evidence="22 23" key="1">
    <citation type="submission" date="2018-06" db="EMBL/GenBank/DDBJ databases">
        <authorList>
            <consortium name="Pathogen Informatics"/>
            <person name="Doyle S."/>
        </authorList>
    </citation>
    <scope>NUCLEOTIDE SEQUENCE [LARGE SCALE GENOMIC DNA]</scope>
    <source>
        <strain evidence="22 23">NCTC7915</strain>
    </source>
</reference>
<dbReference type="CDD" id="cd00641">
    <property type="entry name" value="GTP_cyclohydro2"/>
    <property type="match status" value="1"/>
</dbReference>
<evidence type="ECO:0000256" key="18">
    <source>
        <dbReference type="ARBA" id="ARBA00060730"/>
    </source>
</evidence>
<feature type="binding site" evidence="19">
    <location>
        <position position="294"/>
    </location>
    <ligand>
        <name>GTP</name>
        <dbReference type="ChEBI" id="CHEBI:37565"/>
    </ligand>
</feature>
<evidence type="ECO:0000256" key="4">
    <source>
        <dbReference type="ARBA" id="ARBA00004904"/>
    </source>
</evidence>
<evidence type="ECO:0000256" key="19">
    <source>
        <dbReference type="HAMAP-Rule" id="MF_00179"/>
    </source>
</evidence>
<evidence type="ECO:0000256" key="16">
    <source>
        <dbReference type="ARBA" id="ARBA00043932"/>
    </source>
</evidence>
<dbReference type="FunFam" id="3.40.50.10990:FF:000001">
    <property type="entry name" value="Riboflavin biosynthesis protein RibBA"/>
    <property type="match status" value="1"/>
</dbReference>
<comment type="similarity">
    <text evidence="18 20">Belongs to the DHBP synthase family.</text>
</comment>
<dbReference type="Proteomes" id="UP000254118">
    <property type="component" value="Unassembled WGS sequence"/>
</dbReference>
<comment type="pathway">
    <text evidence="3 19">Cofactor biosynthesis; riboflavin biosynthesis; 5-amino-6-(D-ribitylamino)uracil from GTP: step 1/4.</text>
</comment>
<feature type="binding site" evidence="20">
    <location>
        <position position="160"/>
    </location>
    <ligand>
        <name>Mg(2+)</name>
        <dbReference type="ChEBI" id="CHEBI:18420"/>
        <label>2</label>
    </ligand>
</feature>
<dbReference type="SUPFAM" id="SSF142695">
    <property type="entry name" value="RibA-like"/>
    <property type="match status" value="1"/>
</dbReference>
<dbReference type="InterPro" id="IPR017945">
    <property type="entry name" value="DHBP_synth_RibB-like_a/b_dom"/>
</dbReference>
<evidence type="ECO:0000256" key="14">
    <source>
        <dbReference type="ARBA" id="ARBA00023211"/>
    </source>
</evidence>
<accession>A0AA46BMA6</accession>
<dbReference type="AlphaFoldDB" id="A0AA46BMA6"/>
<dbReference type="EC" id="3.5.4.25" evidence="19"/>
<dbReference type="RefSeq" id="WP_181816141.1">
    <property type="nucleotide sequence ID" value="NZ_UFYA01000001.1"/>
</dbReference>
<evidence type="ECO:0000256" key="17">
    <source>
        <dbReference type="ARBA" id="ARBA00049295"/>
    </source>
</evidence>
<dbReference type="NCBIfam" id="TIGR00506">
    <property type="entry name" value="ribB"/>
    <property type="match status" value="1"/>
</dbReference>
<evidence type="ECO:0000256" key="6">
    <source>
        <dbReference type="ARBA" id="ARBA00011738"/>
    </source>
</evidence>
<feature type="site" description="Essential for catalytic activity" evidence="20">
    <location>
        <position position="143"/>
    </location>
</feature>
<feature type="binding site" evidence="19">
    <location>
        <position position="338"/>
    </location>
    <ligand>
        <name>GTP</name>
        <dbReference type="ChEBI" id="CHEBI:37565"/>
    </ligand>
</feature>
<comment type="function">
    <text evidence="2 20">Catalyzes the conversion of D-ribulose 5-phosphate to formate and 3,4-dihydroxy-2-butanone 4-phosphate.</text>
</comment>
<keyword evidence="13 19" id="KW-0342">GTP-binding</keyword>
<evidence type="ECO:0000313" key="22">
    <source>
        <dbReference type="EMBL" id="STD06673.1"/>
    </source>
</evidence>
<evidence type="ECO:0000256" key="5">
    <source>
        <dbReference type="ARBA" id="ARBA00005520"/>
    </source>
</evidence>
<feature type="active site" description="Nucleophile" evidence="19">
    <location>
        <position position="352"/>
    </location>
</feature>
<evidence type="ECO:0000256" key="2">
    <source>
        <dbReference type="ARBA" id="ARBA00002284"/>
    </source>
</evidence>
<feature type="binding site" evidence="20">
    <location>
        <begin position="44"/>
        <end position="45"/>
    </location>
    <ligand>
        <name>D-ribulose 5-phosphate</name>
        <dbReference type="ChEBI" id="CHEBI:58121"/>
    </ligand>
</feature>
<name>A0AA46BMA6_9MICO</name>
<evidence type="ECO:0000256" key="20">
    <source>
        <dbReference type="HAMAP-Rule" id="MF_00180"/>
    </source>
</evidence>
<comment type="similarity">
    <text evidence="5">In the N-terminal section; belongs to the DHBP synthase family.</text>
</comment>
<comment type="cofactor">
    <cofactor evidence="20">
        <name>Mg(2+)</name>
        <dbReference type="ChEBI" id="CHEBI:18420"/>
    </cofactor>
    <cofactor evidence="20">
        <name>Mn(2+)</name>
        <dbReference type="ChEBI" id="CHEBI:29035"/>
    </cofactor>
    <text evidence="20">Binds 2 divalent metal cations per subunit. Magnesium or manganese.</text>
</comment>
<protein>
    <recommendedName>
        <fullName evidence="19 20">Multifunctional fusion protein</fullName>
    </recommendedName>
    <domain>
        <recommendedName>
            <fullName evidence="19">GTP cyclohydrolase-2</fullName>
            <ecNumber evidence="19">3.5.4.25</ecNumber>
        </recommendedName>
        <alternativeName>
            <fullName evidence="19">GTP cyclohydrolase II</fullName>
        </alternativeName>
    </domain>
    <domain>
        <recommendedName>
            <fullName evidence="20">3,4-dihydroxy-2-butanone 4-phosphate synthase</fullName>
            <shortName evidence="20">DHBP synthase</shortName>
            <ecNumber evidence="20">4.1.99.12</ecNumber>
        </recommendedName>
    </domain>
</protein>
<dbReference type="EC" id="4.1.99.12" evidence="20"/>
<evidence type="ECO:0000256" key="12">
    <source>
        <dbReference type="ARBA" id="ARBA00022842"/>
    </source>
</evidence>
<comment type="cofactor">
    <cofactor evidence="19">
        <name>Zn(2+)</name>
        <dbReference type="ChEBI" id="CHEBI:29105"/>
    </cofactor>
    <text evidence="19">Binds 1 zinc ion per subunit.</text>
</comment>
<comment type="function">
    <text evidence="16 19">Catalyzes the conversion of GTP to 2,5-diamino-6-ribosylamino-4(3H)-pyrimidinone 5'-phosphate (DARP), formate and pyrophosphate.</text>
</comment>
<dbReference type="GO" id="GO:0030145">
    <property type="term" value="F:manganese ion binding"/>
    <property type="evidence" value="ECO:0007669"/>
    <property type="project" value="UniProtKB-UniRule"/>
</dbReference>
<evidence type="ECO:0000259" key="21">
    <source>
        <dbReference type="Pfam" id="PF00925"/>
    </source>
</evidence>
<feature type="binding site" evidence="20">
    <location>
        <begin position="157"/>
        <end position="161"/>
    </location>
    <ligand>
        <name>D-ribulose 5-phosphate</name>
        <dbReference type="ChEBI" id="CHEBI:58121"/>
    </ligand>
</feature>
<dbReference type="InterPro" id="IPR036144">
    <property type="entry name" value="RibA-like_sf"/>
</dbReference>
<evidence type="ECO:0000313" key="23">
    <source>
        <dbReference type="Proteomes" id="UP000254118"/>
    </source>
</evidence>
<feature type="binding site" evidence="19">
    <location>
        <begin position="273"/>
        <end position="277"/>
    </location>
    <ligand>
        <name>GTP</name>
        <dbReference type="ChEBI" id="CHEBI:37565"/>
    </ligand>
</feature>
<comment type="subunit">
    <text evidence="6 20">Homodimer.</text>
</comment>
<sequence>MSVSAQSLVNGAAGESVEGLASVEEALEALRAGRPVLVLDDADRENEGDVVLAAATADAAWVAWTVRHSSGYLCAPMTQERADALGLPAMVQDNQDPHGTAYAVTVDAAVGVSTGISAADRALTARLLADPQAGPQDFTRPGHVVPLRARPGGVLVRGGHTEAAVDLCRLAGLPEVGVIGELVHDSGEMMRAEAVLALGREHRLAVITIEDLVAYRQLHDRVRPGSRTVLPTVHGTFDMVGYLDVLTGAEHVALIAPGPGGVGVDAQGVSTVRVHSECLTGDAFGSRRCDCGPQLEASMARIARDGGVVVYLRGHEGRGVGLLSKLEAYALQDEGEDTVDAQTRLGLPIDAREYGAAAAVLADVGVDRVRLLTGNPAKVSALRQAGFDVVESVSVATPVTSENVRYLETKARRMGHDVMGIPEGATSGAGKDM</sequence>
<evidence type="ECO:0000256" key="11">
    <source>
        <dbReference type="ARBA" id="ARBA00022833"/>
    </source>
</evidence>
<feature type="domain" description="GTP cyclohydrolase II" evidence="21">
    <location>
        <begin position="228"/>
        <end position="393"/>
    </location>
</feature>
<keyword evidence="9 19" id="KW-0547">Nucleotide-binding</keyword>
<comment type="caution">
    <text evidence="22">The sequence shown here is derived from an EMBL/GenBank/DDBJ whole genome shotgun (WGS) entry which is preliminary data.</text>
</comment>
<gene>
    <name evidence="22" type="primary">ribBA</name>
    <name evidence="19" type="synonym">ribA</name>
    <name evidence="20" type="synonym">ribB</name>
    <name evidence="22" type="ORF">NCTC7915_00661</name>
</gene>
<dbReference type="GO" id="GO:0000287">
    <property type="term" value="F:magnesium ion binding"/>
    <property type="evidence" value="ECO:0007669"/>
    <property type="project" value="UniProtKB-UniRule"/>
</dbReference>
<feature type="binding site" evidence="19">
    <location>
        <position position="289"/>
    </location>
    <ligand>
        <name>Zn(2+)</name>
        <dbReference type="ChEBI" id="CHEBI:29105"/>
        <note>catalytic</note>
    </ligand>
</feature>
<keyword evidence="10 19" id="KW-0378">Hydrolase</keyword>
<dbReference type="NCBIfam" id="NF001591">
    <property type="entry name" value="PRK00393.1"/>
    <property type="match status" value="1"/>
</dbReference>
<dbReference type="HAMAP" id="MF_00179">
    <property type="entry name" value="RibA"/>
    <property type="match status" value="1"/>
</dbReference>
<evidence type="ECO:0000256" key="10">
    <source>
        <dbReference type="ARBA" id="ARBA00022801"/>
    </source>
</evidence>
<comment type="catalytic activity">
    <reaction evidence="1 20">
        <text>D-ribulose 5-phosphate = (2S)-2-hydroxy-3-oxobutyl phosphate + formate + H(+)</text>
        <dbReference type="Rhea" id="RHEA:18457"/>
        <dbReference type="ChEBI" id="CHEBI:15378"/>
        <dbReference type="ChEBI" id="CHEBI:15740"/>
        <dbReference type="ChEBI" id="CHEBI:58121"/>
        <dbReference type="ChEBI" id="CHEBI:58830"/>
        <dbReference type="EC" id="4.1.99.12"/>
    </reaction>
</comment>
<dbReference type="Gene3D" id="3.40.50.10990">
    <property type="entry name" value="GTP cyclohydrolase II"/>
    <property type="match status" value="1"/>
</dbReference>
<dbReference type="GO" id="GO:0009231">
    <property type="term" value="P:riboflavin biosynthetic process"/>
    <property type="evidence" value="ECO:0007669"/>
    <property type="project" value="UniProtKB-UniRule"/>
</dbReference>
<feature type="binding site" evidence="19">
    <location>
        <begin position="316"/>
        <end position="318"/>
    </location>
    <ligand>
        <name>GTP</name>
        <dbReference type="ChEBI" id="CHEBI:37565"/>
    </ligand>
</feature>
<evidence type="ECO:0000256" key="8">
    <source>
        <dbReference type="ARBA" id="ARBA00022723"/>
    </source>
</evidence>
<feature type="binding site" evidence="20">
    <location>
        <position position="45"/>
    </location>
    <ligand>
        <name>Mg(2+)</name>
        <dbReference type="ChEBI" id="CHEBI:18420"/>
        <label>2</label>
    </ligand>
</feature>
<feature type="binding site" evidence="20">
    <location>
        <position position="49"/>
    </location>
    <ligand>
        <name>D-ribulose 5-phosphate</name>
        <dbReference type="ChEBI" id="CHEBI:58121"/>
    </ligand>
</feature>
<evidence type="ECO:0000256" key="1">
    <source>
        <dbReference type="ARBA" id="ARBA00000141"/>
    </source>
</evidence>
<keyword evidence="12 20" id="KW-0460">Magnesium</keyword>
<evidence type="ECO:0000256" key="3">
    <source>
        <dbReference type="ARBA" id="ARBA00004853"/>
    </source>
</evidence>
<dbReference type="InterPro" id="IPR032677">
    <property type="entry name" value="GTP_cyclohydro_II"/>
</dbReference>
<dbReference type="Gene3D" id="3.90.870.10">
    <property type="entry name" value="DHBP synthase"/>
    <property type="match status" value="1"/>
</dbReference>
<proteinExistence type="inferred from homology"/>
<dbReference type="Pfam" id="PF00926">
    <property type="entry name" value="DHBP_synthase"/>
    <property type="match status" value="1"/>
</dbReference>
<keyword evidence="15 20" id="KW-0456">Lyase</keyword>
<dbReference type="FunFam" id="3.90.870.10:FF:000002">
    <property type="entry name" value="3,4-dihydroxy-2-butanone 4-phosphate synthase"/>
    <property type="match status" value="1"/>
</dbReference>
<dbReference type="PANTHER" id="PTHR21327:SF18">
    <property type="entry name" value="3,4-DIHYDROXY-2-BUTANONE 4-PHOSPHATE SYNTHASE"/>
    <property type="match status" value="1"/>
</dbReference>
<keyword evidence="7 20" id="KW-0686">Riboflavin biosynthesis</keyword>
<dbReference type="GO" id="GO:0005525">
    <property type="term" value="F:GTP binding"/>
    <property type="evidence" value="ECO:0007669"/>
    <property type="project" value="UniProtKB-KW"/>
</dbReference>
<evidence type="ECO:0000256" key="13">
    <source>
        <dbReference type="ARBA" id="ARBA00023134"/>
    </source>
</evidence>
<dbReference type="Pfam" id="PF00925">
    <property type="entry name" value="GTP_cyclohydro2"/>
    <property type="match status" value="1"/>
</dbReference>
<dbReference type="InterPro" id="IPR000926">
    <property type="entry name" value="RibA"/>
</dbReference>
<dbReference type="SUPFAM" id="SSF55821">
    <property type="entry name" value="YrdC/RibB"/>
    <property type="match status" value="1"/>
</dbReference>
<evidence type="ECO:0000256" key="7">
    <source>
        <dbReference type="ARBA" id="ARBA00022619"/>
    </source>
</evidence>
<dbReference type="EMBL" id="UFYA01000001">
    <property type="protein sequence ID" value="STD06673.1"/>
    <property type="molecule type" value="Genomic_DNA"/>
</dbReference>
<dbReference type="GO" id="GO:0008270">
    <property type="term" value="F:zinc ion binding"/>
    <property type="evidence" value="ECO:0007669"/>
    <property type="project" value="UniProtKB-UniRule"/>
</dbReference>
<dbReference type="PIRSF" id="PIRSF001259">
    <property type="entry name" value="RibA"/>
    <property type="match status" value="1"/>
</dbReference>
<comment type="catalytic activity">
    <reaction evidence="17 19">
        <text>GTP + 4 H2O = 2,5-diamino-6-hydroxy-4-(5-phosphoribosylamino)-pyrimidine + formate + 2 phosphate + 3 H(+)</text>
        <dbReference type="Rhea" id="RHEA:23704"/>
        <dbReference type="ChEBI" id="CHEBI:15377"/>
        <dbReference type="ChEBI" id="CHEBI:15378"/>
        <dbReference type="ChEBI" id="CHEBI:15740"/>
        <dbReference type="ChEBI" id="CHEBI:37565"/>
        <dbReference type="ChEBI" id="CHEBI:43474"/>
        <dbReference type="ChEBI" id="CHEBI:58614"/>
        <dbReference type="EC" id="3.5.4.25"/>
    </reaction>
</comment>
<keyword evidence="14 20" id="KW-0464">Manganese</keyword>
<keyword evidence="11 19" id="KW-0862">Zinc</keyword>
<organism evidence="22 23">
    <name type="scientific">Dermatophilus congolensis</name>
    <dbReference type="NCBI Taxonomy" id="1863"/>
    <lineage>
        <taxon>Bacteria</taxon>
        <taxon>Bacillati</taxon>
        <taxon>Actinomycetota</taxon>
        <taxon>Actinomycetes</taxon>
        <taxon>Micrococcales</taxon>
        <taxon>Dermatophilaceae</taxon>
        <taxon>Dermatophilus</taxon>
    </lineage>
</organism>
<feature type="site" description="Essential for catalytic activity" evidence="20">
    <location>
        <position position="181"/>
    </location>
</feature>
<evidence type="ECO:0000256" key="15">
    <source>
        <dbReference type="ARBA" id="ARBA00023239"/>
    </source>
</evidence>
<dbReference type="HAMAP" id="MF_00180">
    <property type="entry name" value="RibB"/>
    <property type="match status" value="1"/>
</dbReference>
<dbReference type="GO" id="GO:0008686">
    <property type="term" value="F:3,4-dihydroxy-2-butanone-4-phosphate synthase activity"/>
    <property type="evidence" value="ECO:0007669"/>
    <property type="project" value="UniProtKB-UniRule"/>
</dbReference>
<dbReference type="GO" id="GO:0005829">
    <property type="term" value="C:cytosol"/>
    <property type="evidence" value="ECO:0007669"/>
    <property type="project" value="TreeGrafter"/>
</dbReference>
<keyword evidence="8 20" id="KW-0479">Metal-binding</keyword>
<feature type="binding site" evidence="19">
    <location>
        <position position="378"/>
    </location>
    <ligand>
        <name>GTP</name>
        <dbReference type="ChEBI" id="CHEBI:37565"/>
    </ligand>
</feature>